<evidence type="ECO:0000313" key="2">
    <source>
        <dbReference type="Proteomes" id="UP001281761"/>
    </source>
</evidence>
<reference evidence="1 2" key="1">
    <citation type="journal article" date="2022" name="bioRxiv">
        <title>Genomics of Preaxostyla Flagellates Illuminates Evolutionary Transitions and the Path Towards Mitochondrial Loss.</title>
        <authorList>
            <person name="Novak L.V.F."/>
            <person name="Treitli S.C."/>
            <person name="Pyrih J."/>
            <person name="Halakuc P."/>
            <person name="Pipaliya S.V."/>
            <person name="Vacek V."/>
            <person name="Brzon O."/>
            <person name="Soukal P."/>
            <person name="Eme L."/>
            <person name="Dacks J.B."/>
            <person name="Karnkowska A."/>
            <person name="Elias M."/>
            <person name="Hampl V."/>
        </authorList>
    </citation>
    <scope>NUCLEOTIDE SEQUENCE [LARGE SCALE GENOMIC DNA]</scope>
    <source>
        <strain evidence="1">NAU3</strain>
        <tissue evidence="1">Gut</tissue>
    </source>
</reference>
<accession>A0ABQ9XJK0</accession>
<keyword evidence="2" id="KW-1185">Reference proteome</keyword>
<protein>
    <submittedName>
        <fullName evidence="1">Uncharacterized protein</fullName>
    </submittedName>
</protein>
<proteinExistence type="predicted"/>
<gene>
    <name evidence="1" type="ORF">BLNAU_12446</name>
</gene>
<dbReference type="Proteomes" id="UP001281761">
    <property type="component" value="Unassembled WGS sequence"/>
</dbReference>
<name>A0ABQ9XJK0_9EUKA</name>
<dbReference type="EMBL" id="JARBJD010000101">
    <property type="protein sequence ID" value="KAK2952618.1"/>
    <property type="molecule type" value="Genomic_DNA"/>
</dbReference>
<evidence type="ECO:0000313" key="1">
    <source>
        <dbReference type="EMBL" id="KAK2952618.1"/>
    </source>
</evidence>
<sequence length="347" mass="38791">MVRNGYNWNDDLLLKASSLIWVGRPMKTIVHGAHHTFRKASSNEDSPFLNWTRDGPHTSDSLSPVLLSLVSMVRNGYNWNDDLLLKASSLIWDLGSKLNVDDFLEAIGQGSTNPAAAFVDSMTVLLSMSHELIFNPTLVFMTRILQTCSSSNKLALVSSKLVPGILTSPNLQNLYVMANQTVLYIILNVLKNGIWLASPDSVRSLSADTNTDPQSIRDLMLHEVLAPIVPSLVQISHHYRLVFWGDEYGMIMRSVFSFFEVSAFHQPTLDFITSSPIPIVFQSLFTKAEDEYVHQILLLHISHNIAKWRTNGAETVGRDRILLRTLEQEGFESGRSTDCTTQASSVI</sequence>
<organism evidence="1 2">
    <name type="scientific">Blattamonas nauphoetae</name>
    <dbReference type="NCBI Taxonomy" id="2049346"/>
    <lineage>
        <taxon>Eukaryota</taxon>
        <taxon>Metamonada</taxon>
        <taxon>Preaxostyla</taxon>
        <taxon>Oxymonadida</taxon>
        <taxon>Blattamonas</taxon>
    </lineage>
</organism>
<comment type="caution">
    <text evidence="1">The sequence shown here is derived from an EMBL/GenBank/DDBJ whole genome shotgun (WGS) entry which is preliminary data.</text>
</comment>